<name>A0ABW4RRJ3_9ACTN</name>
<evidence type="ECO:0000256" key="12">
    <source>
        <dbReference type="ARBA" id="ARBA00023012"/>
    </source>
</evidence>
<evidence type="ECO:0000256" key="10">
    <source>
        <dbReference type="ARBA" id="ARBA00022840"/>
    </source>
</evidence>
<dbReference type="InterPro" id="IPR003660">
    <property type="entry name" value="HAMP_dom"/>
</dbReference>
<keyword evidence="9 17" id="KW-0418">Kinase</keyword>
<organism evidence="17 18">
    <name type="scientific">Luteococcus peritonei</name>
    <dbReference type="NCBI Taxonomy" id="88874"/>
    <lineage>
        <taxon>Bacteria</taxon>
        <taxon>Bacillati</taxon>
        <taxon>Actinomycetota</taxon>
        <taxon>Actinomycetes</taxon>
        <taxon>Propionibacteriales</taxon>
        <taxon>Propionibacteriaceae</taxon>
        <taxon>Luteococcus</taxon>
    </lineage>
</organism>
<dbReference type="Proteomes" id="UP001597326">
    <property type="component" value="Unassembled WGS sequence"/>
</dbReference>
<dbReference type="InterPro" id="IPR003661">
    <property type="entry name" value="HisK_dim/P_dom"/>
</dbReference>
<evidence type="ECO:0000256" key="11">
    <source>
        <dbReference type="ARBA" id="ARBA00022989"/>
    </source>
</evidence>
<evidence type="ECO:0000256" key="9">
    <source>
        <dbReference type="ARBA" id="ARBA00022777"/>
    </source>
</evidence>
<sequence>MAGSVLVLLLGGFFLLRQATHGVLEGKKASAVAEATTALDRMQTQLRATDLRTASLYERLNQLADEAGGQPNQYRVVIQGPVSRYVSPDISEASVPESLAQAVASGDGMFVTPTLVDYTDPARTDEPGLAIGATLQAPTGSQTYPIYFIFPESHENQTLEVLRRAMASTSALLLVSLAGIAWLVARQVAEPVRQASQAASRIASGDLEERMEVRGTDDLASLATSMNDMAGELKSQIGQLEELSKVQRQFVSDVSHELRTPLTTVRMAADMLFEQREDLEPFAARSTELMHDELDRFESMLADLLEISRFDAGAAVLSQEETDVVALVRRELDAQRPFAERMGSELLLEAPERATAAVDGRRITRVVRNLVTNAIEHGEHRPIRVTVAADDQALAVAVRDYGVGFTSQEGEHVFDRFWRADPSRTRAVGGTGLGLAISLEDAQLHHGWLRAWGEPRHGAQFLLVVPRLAGAQVTASPLPLMPADHATGSRA</sequence>
<dbReference type="PROSITE" id="PS50109">
    <property type="entry name" value="HIS_KIN"/>
    <property type="match status" value="1"/>
</dbReference>
<dbReference type="PANTHER" id="PTHR43547">
    <property type="entry name" value="TWO-COMPONENT HISTIDINE KINASE"/>
    <property type="match status" value="1"/>
</dbReference>
<dbReference type="GO" id="GO:0016301">
    <property type="term" value="F:kinase activity"/>
    <property type="evidence" value="ECO:0007669"/>
    <property type="project" value="UniProtKB-KW"/>
</dbReference>
<dbReference type="InterPro" id="IPR047669">
    <property type="entry name" value="MtrAB_MtrB"/>
</dbReference>
<evidence type="ECO:0000256" key="4">
    <source>
        <dbReference type="ARBA" id="ARBA00022475"/>
    </source>
</evidence>
<keyword evidence="8" id="KW-0547">Nucleotide-binding</keyword>
<dbReference type="InterPro" id="IPR004358">
    <property type="entry name" value="Sig_transdc_His_kin-like_C"/>
</dbReference>
<dbReference type="SUPFAM" id="SSF55874">
    <property type="entry name" value="ATPase domain of HSP90 chaperone/DNA topoisomerase II/histidine kinase"/>
    <property type="match status" value="1"/>
</dbReference>
<dbReference type="SUPFAM" id="SSF47384">
    <property type="entry name" value="Homodimeric domain of signal transducing histidine kinase"/>
    <property type="match status" value="1"/>
</dbReference>
<keyword evidence="6" id="KW-0808">Transferase</keyword>
<evidence type="ECO:0000256" key="14">
    <source>
        <dbReference type="ARBA" id="ARBA00035305"/>
    </source>
</evidence>
<dbReference type="EC" id="2.7.13.3" evidence="3"/>
<dbReference type="Gene3D" id="6.10.340.10">
    <property type="match status" value="1"/>
</dbReference>
<keyword evidence="10" id="KW-0067">ATP-binding</keyword>
<proteinExistence type="predicted"/>
<comment type="caution">
    <text evidence="17">The sequence shown here is derived from an EMBL/GenBank/DDBJ whole genome shotgun (WGS) entry which is preliminary data.</text>
</comment>
<keyword evidence="4" id="KW-1003">Cell membrane</keyword>
<evidence type="ECO:0000259" key="15">
    <source>
        <dbReference type="PROSITE" id="PS50109"/>
    </source>
</evidence>
<dbReference type="Pfam" id="PF02518">
    <property type="entry name" value="HATPase_c"/>
    <property type="match status" value="1"/>
</dbReference>
<comment type="catalytic activity">
    <reaction evidence="1">
        <text>ATP + protein L-histidine = ADP + protein N-phospho-L-histidine.</text>
        <dbReference type="EC" id="2.7.13.3"/>
    </reaction>
</comment>
<dbReference type="CDD" id="cd06225">
    <property type="entry name" value="HAMP"/>
    <property type="match status" value="1"/>
</dbReference>
<dbReference type="Pfam" id="PF00512">
    <property type="entry name" value="HisKA"/>
    <property type="match status" value="1"/>
</dbReference>
<dbReference type="SUPFAM" id="SSF158472">
    <property type="entry name" value="HAMP domain-like"/>
    <property type="match status" value="1"/>
</dbReference>
<evidence type="ECO:0000259" key="16">
    <source>
        <dbReference type="PROSITE" id="PS50885"/>
    </source>
</evidence>
<evidence type="ECO:0000313" key="18">
    <source>
        <dbReference type="Proteomes" id="UP001597326"/>
    </source>
</evidence>
<reference evidence="18" key="1">
    <citation type="journal article" date="2019" name="Int. J. Syst. Evol. Microbiol.">
        <title>The Global Catalogue of Microorganisms (GCM) 10K type strain sequencing project: providing services to taxonomists for standard genome sequencing and annotation.</title>
        <authorList>
            <consortium name="The Broad Institute Genomics Platform"/>
            <consortium name="The Broad Institute Genome Sequencing Center for Infectious Disease"/>
            <person name="Wu L."/>
            <person name="Ma J."/>
        </authorList>
    </citation>
    <scope>NUCLEOTIDE SEQUENCE [LARGE SCALE GENOMIC DNA]</scope>
    <source>
        <strain evidence="18">CAIM 431</strain>
    </source>
</reference>
<feature type="domain" description="Histidine kinase" evidence="15">
    <location>
        <begin position="253"/>
        <end position="469"/>
    </location>
</feature>
<dbReference type="NCBIfam" id="NF040691">
    <property type="entry name" value="MtrAB_MtrB"/>
    <property type="match status" value="1"/>
</dbReference>
<dbReference type="RefSeq" id="WP_386751560.1">
    <property type="nucleotide sequence ID" value="NZ_BAAAIX010000028.1"/>
</dbReference>
<dbReference type="Gene3D" id="1.10.287.130">
    <property type="match status" value="1"/>
</dbReference>
<keyword evidence="12" id="KW-0902">Two-component regulatory system</keyword>
<dbReference type="PANTHER" id="PTHR43547:SF2">
    <property type="entry name" value="HYBRID SIGNAL TRANSDUCTION HISTIDINE KINASE C"/>
    <property type="match status" value="1"/>
</dbReference>
<evidence type="ECO:0000256" key="2">
    <source>
        <dbReference type="ARBA" id="ARBA00004651"/>
    </source>
</evidence>
<evidence type="ECO:0000256" key="5">
    <source>
        <dbReference type="ARBA" id="ARBA00022553"/>
    </source>
</evidence>
<gene>
    <name evidence="17" type="primary">mtrB</name>
    <name evidence="17" type="ORF">ACFSCS_01755</name>
</gene>
<comment type="subcellular location">
    <subcellularLocation>
        <location evidence="2">Cell membrane</location>
        <topology evidence="2">Multi-pass membrane protein</topology>
    </subcellularLocation>
</comment>
<evidence type="ECO:0000256" key="1">
    <source>
        <dbReference type="ARBA" id="ARBA00000085"/>
    </source>
</evidence>
<evidence type="ECO:0000256" key="7">
    <source>
        <dbReference type="ARBA" id="ARBA00022692"/>
    </source>
</evidence>
<dbReference type="InterPro" id="IPR036890">
    <property type="entry name" value="HATPase_C_sf"/>
</dbReference>
<dbReference type="InterPro" id="IPR003594">
    <property type="entry name" value="HATPase_dom"/>
</dbReference>
<evidence type="ECO:0000313" key="17">
    <source>
        <dbReference type="EMBL" id="MFD1888910.1"/>
    </source>
</evidence>
<dbReference type="CDD" id="cd00082">
    <property type="entry name" value="HisKA"/>
    <property type="match status" value="1"/>
</dbReference>
<accession>A0ABW4RRJ3</accession>
<evidence type="ECO:0000256" key="8">
    <source>
        <dbReference type="ARBA" id="ARBA00022741"/>
    </source>
</evidence>
<keyword evidence="11" id="KW-1133">Transmembrane helix</keyword>
<dbReference type="Gene3D" id="3.30.565.10">
    <property type="entry name" value="Histidine kinase-like ATPase, C-terminal domain"/>
    <property type="match status" value="1"/>
</dbReference>
<keyword evidence="13" id="KW-0472">Membrane</keyword>
<dbReference type="SMART" id="SM00388">
    <property type="entry name" value="HisKA"/>
    <property type="match status" value="1"/>
</dbReference>
<feature type="domain" description="HAMP" evidence="16">
    <location>
        <begin position="186"/>
        <end position="238"/>
    </location>
</feature>
<evidence type="ECO:0000256" key="6">
    <source>
        <dbReference type="ARBA" id="ARBA00022679"/>
    </source>
</evidence>
<keyword evidence="18" id="KW-1185">Reference proteome</keyword>
<dbReference type="InterPro" id="IPR036097">
    <property type="entry name" value="HisK_dim/P_sf"/>
</dbReference>
<keyword evidence="5" id="KW-0597">Phosphoprotein</keyword>
<dbReference type="InterPro" id="IPR005467">
    <property type="entry name" value="His_kinase_dom"/>
</dbReference>
<dbReference type="Pfam" id="PF00672">
    <property type="entry name" value="HAMP"/>
    <property type="match status" value="1"/>
</dbReference>
<dbReference type="SMART" id="SM00304">
    <property type="entry name" value="HAMP"/>
    <property type="match status" value="1"/>
</dbReference>
<dbReference type="EMBL" id="JBHUFZ010000005">
    <property type="protein sequence ID" value="MFD1888910.1"/>
    <property type="molecule type" value="Genomic_DNA"/>
</dbReference>
<evidence type="ECO:0000256" key="3">
    <source>
        <dbReference type="ARBA" id="ARBA00012438"/>
    </source>
</evidence>
<evidence type="ECO:0000256" key="13">
    <source>
        <dbReference type="ARBA" id="ARBA00023136"/>
    </source>
</evidence>
<dbReference type="PROSITE" id="PS50885">
    <property type="entry name" value="HAMP"/>
    <property type="match status" value="1"/>
</dbReference>
<keyword evidence="7" id="KW-0812">Transmembrane</keyword>
<protein>
    <recommendedName>
        <fullName evidence="14">Sensor histidine kinase MtrB</fullName>
        <ecNumber evidence="3">2.7.13.3</ecNumber>
    </recommendedName>
</protein>
<dbReference type="SMART" id="SM00387">
    <property type="entry name" value="HATPase_c"/>
    <property type="match status" value="1"/>
</dbReference>
<dbReference type="PRINTS" id="PR00344">
    <property type="entry name" value="BCTRLSENSOR"/>
</dbReference>